<sequence length="312" mass="33590">MRHTRITTLIAVIAAALGVGIVGAGTADAAVYRRATLSGCGMPATPVDMWTRAGNYKTVIALSGLRVTAAASGWKLSTNVGAMADSGVNVVAPAGGLASFYTDWNARNSLSNMGYRYRWTCRLDTLVAMLDRQGLDVGPRHKYAIMGISMGGNAALIYGAYHHARISHAFSMSGYLNLSAPGMREAIRLTLLDAGLEAGVGAFNSDDMWGPPWSTRWLDNDPFVQAPRLRGLSVRVAAGSAIWGNRDTNISNSLKGTPLEVLAQAQTRAFEFAASRAGLPITTDYPRVGTHSWGYWEEMAWRAKSAGWFRDR</sequence>
<dbReference type="Pfam" id="PF00756">
    <property type="entry name" value="Esterase"/>
    <property type="match status" value="1"/>
</dbReference>
<gene>
    <name evidence="1" type="ORF">ABW18_08605</name>
</gene>
<dbReference type="EMBL" id="LDTZ01000015">
    <property type="protein sequence ID" value="KNA92182.1"/>
    <property type="molecule type" value="Genomic_DNA"/>
</dbReference>
<organism evidence="1 2">
    <name type="scientific">Gordonia jacobaea</name>
    <dbReference type="NCBI Taxonomy" id="122202"/>
    <lineage>
        <taxon>Bacteria</taxon>
        <taxon>Bacillati</taxon>
        <taxon>Actinomycetota</taxon>
        <taxon>Actinomycetes</taxon>
        <taxon>Mycobacteriales</taxon>
        <taxon>Gordoniaceae</taxon>
        <taxon>Gordonia</taxon>
    </lineage>
</organism>
<dbReference type="InterPro" id="IPR029058">
    <property type="entry name" value="AB_hydrolase_fold"/>
</dbReference>
<dbReference type="SUPFAM" id="SSF53474">
    <property type="entry name" value="alpha/beta-Hydrolases"/>
    <property type="match status" value="1"/>
</dbReference>
<keyword evidence="2" id="KW-1185">Reference proteome</keyword>
<dbReference type="InterPro" id="IPR000801">
    <property type="entry name" value="Esterase-like"/>
</dbReference>
<protein>
    <submittedName>
        <fullName evidence="1">Esterase</fullName>
    </submittedName>
</protein>
<accession>A0ABR5IEW9</accession>
<name>A0ABR5IEW9_9ACTN</name>
<comment type="caution">
    <text evidence="1">The sequence shown here is derived from an EMBL/GenBank/DDBJ whole genome shotgun (WGS) entry which is preliminary data.</text>
</comment>
<reference evidence="1 2" key="1">
    <citation type="submission" date="2015-05" db="EMBL/GenBank/DDBJ databases">
        <title>Draft genome sequence of the bacterium Gordonia jacobaea a new member of the Gordonia genus.</title>
        <authorList>
            <person name="Jimenez-Galisteo G."/>
            <person name="Dominguez A."/>
            <person name="Munoz E."/>
            <person name="Vinas M."/>
        </authorList>
    </citation>
    <scope>NUCLEOTIDE SEQUENCE [LARGE SCALE GENOMIC DNA]</scope>
    <source>
        <strain evidence="2">mv1</strain>
    </source>
</reference>
<evidence type="ECO:0000313" key="2">
    <source>
        <dbReference type="Proteomes" id="UP000037247"/>
    </source>
</evidence>
<dbReference type="Proteomes" id="UP000037247">
    <property type="component" value="Unassembled WGS sequence"/>
</dbReference>
<dbReference type="RefSeq" id="WP_049698517.1">
    <property type="nucleotide sequence ID" value="NZ_JAQDQF010000009.1"/>
</dbReference>
<evidence type="ECO:0000313" key="1">
    <source>
        <dbReference type="EMBL" id="KNA92182.1"/>
    </source>
</evidence>
<proteinExistence type="predicted"/>
<dbReference type="Gene3D" id="3.40.50.1820">
    <property type="entry name" value="alpha/beta hydrolase"/>
    <property type="match status" value="1"/>
</dbReference>